<keyword evidence="4" id="KW-0216">Detoxification</keyword>
<dbReference type="PANTHER" id="PTHR28004">
    <property type="entry name" value="ZGC:162816-RELATED"/>
    <property type="match status" value="1"/>
</dbReference>
<dbReference type="GO" id="GO:0009636">
    <property type="term" value="P:response to toxic substance"/>
    <property type="evidence" value="ECO:0007669"/>
    <property type="project" value="UniProtKB-KW"/>
</dbReference>
<dbReference type="SUPFAM" id="SSF51419">
    <property type="entry name" value="PLP-binding barrel"/>
    <property type="match status" value="1"/>
</dbReference>
<dbReference type="Proteomes" id="UP000716291">
    <property type="component" value="Unassembled WGS sequence"/>
</dbReference>
<comment type="similarity">
    <text evidence="3">Belongs to the DSD1 family.</text>
</comment>
<dbReference type="InterPro" id="IPR051466">
    <property type="entry name" value="D-amino_acid_metab_enzyme"/>
</dbReference>
<keyword evidence="16" id="KW-1185">Reference proteome</keyword>
<gene>
    <name evidence="15" type="ORF">G6F64_001001</name>
</gene>
<dbReference type="Gene3D" id="3.20.20.10">
    <property type="entry name" value="Alanine racemase"/>
    <property type="match status" value="1"/>
</dbReference>
<dbReference type="EC" id="4.3.1.18" evidence="11"/>
<comment type="caution">
    <text evidence="15">The sequence shown here is derived from an EMBL/GenBank/DDBJ whole genome shotgun (WGS) entry which is preliminary data.</text>
</comment>
<evidence type="ECO:0000256" key="1">
    <source>
        <dbReference type="ARBA" id="ARBA00001933"/>
    </source>
</evidence>
<evidence type="ECO:0000313" key="15">
    <source>
        <dbReference type="EMBL" id="KAG1315012.1"/>
    </source>
</evidence>
<dbReference type="Pfam" id="PF01168">
    <property type="entry name" value="Ala_racemase_N"/>
    <property type="match status" value="1"/>
</dbReference>
<accession>A0A9P6XJS5</accession>
<evidence type="ECO:0000256" key="3">
    <source>
        <dbReference type="ARBA" id="ARBA00005323"/>
    </source>
</evidence>
<dbReference type="AlphaFoldDB" id="A0A9P6XJS5"/>
<sequence length="415" mass="46000">MTQTWTNINPNLSEWKETLKQKMIGKNLSDLRTPSLVIDRTRLERNCQQLGKITTELKIKVRVHVKTHKTLEATRIQLEGAKTDAIVVSTMAEADFMINSDLVKTQLLKEVLLGFPITPDKFAEVFELSKKVPSFQIFIDSIRTFELLESYIASNNETAKVNVYMKVDCGYGRAGAPLDQDETIDLAKRLHDSSSVHFLGIYAHAGHSYASENAESALEYLQNECNAARAFRDLFAQHGIHIQNISIGATPTVKSLLRFMNDKNMTEILDGITEVHAGAYAFLDRQQVSTGLGTFDDVALSVACRVSSIYPSRGSILIDGGALAFSKDTAPQGGFGQLFTDLDRQEPVAILTKVAQEHGVVSNLDDNALSRFEIGKVVYVLPNHCCLTAACHSFYLIIEEGKDTVVDVWVPVKGW</sequence>
<evidence type="ECO:0000256" key="5">
    <source>
        <dbReference type="ARBA" id="ARBA00022723"/>
    </source>
</evidence>
<dbReference type="GO" id="GO:0036088">
    <property type="term" value="P:D-serine catabolic process"/>
    <property type="evidence" value="ECO:0007669"/>
    <property type="project" value="TreeGrafter"/>
</dbReference>
<evidence type="ECO:0000256" key="9">
    <source>
        <dbReference type="ARBA" id="ARBA00051198"/>
    </source>
</evidence>
<dbReference type="InterPro" id="IPR026956">
    <property type="entry name" value="D-ser_dehydrat-like_dom"/>
</dbReference>
<dbReference type="OrthoDB" id="20198at2759"/>
<evidence type="ECO:0000256" key="2">
    <source>
        <dbReference type="ARBA" id="ARBA00001947"/>
    </source>
</evidence>
<evidence type="ECO:0000256" key="8">
    <source>
        <dbReference type="ARBA" id="ARBA00023239"/>
    </source>
</evidence>
<dbReference type="InterPro" id="IPR042208">
    <property type="entry name" value="D-ser_dehydrat-like_sf"/>
</dbReference>
<organism evidence="15 16">
    <name type="scientific">Rhizopus oryzae</name>
    <name type="common">Mucormycosis agent</name>
    <name type="synonym">Rhizopus arrhizus var. delemar</name>
    <dbReference type="NCBI Taxonomy" id="64495"/>
    <lineage>
        <taxon>Eukaryota</taxon>
        <taxon>Fungi</taxon>
        <taxon>Fungi incertae sedis</taxon>
        <taxon>Mucoromycota</taxon>
        <taxon>Mucoromycotina</taxon>
        <taxon>Mucoromycetes</taxon>
        <taxon>Mucorales</taxon>
        <taxon>Mucorineae</taxon>
        <taxon>Rhizopodaceae</taxon>
        <taxon>Rhizopus</taxon>
    </lineage>
</organism>
<evidence type="ECO:0000256" key="7">
    <source>
        <dbReference type="ARBA" id="ARBA00022898"/>
    </source>
</evidence>
<keyword evidence="5" id="KW-0479">Metal-binding</keyword>
<comment type="cofactor">
    <cofactor evidence="1">
        <name>pyridoxal 5'-phosphate</name>
        <dbReference type="ChEBI" id="CHEBI:597326"/>
    </cofactor>
</comment>
<name>A0A9P6XJS5_RHIOR</name>
<reference evidence="15" key="1">
    <citation type="journal article" date="2020" name="Microb. Genom.">
        <title>Genetic diversity of clinical and environmental Mucorales isolates obtained from an investigation of mucormycosis cases among solid organ transplant recipients.</title>
        <authorList>
            <person name="Nguyen M.H."/>
            <person name="Kaul D."/>
            <person name="Muto C."/>
            <person name="Cheng S.J."/>
            <person name="Richter R.A."/>
            <person name="Bruno V.M."/>
            <person name="Liu G."/>
            <person name="Beyhan S."/>
            <person name="Sundermann A.J."/>
            <person name="Mounaud S."/>
            <person name="Pasculle A.W."/>
            <person name="Nierman W.C."/>
            <person name="Driscoll E."/>
            <person name="Cumbie R."/>
            <person name="Clancy C.J."/>
            <person name="Dupont C.L."/>
        </authorList>
    </citation>
    <scope>NUCLEOTIDE SEQUENCE</scope>
    <source>
        <strain evidence="15">GL11</strain>
    </source>
</reference>
<evidence type="ECO:0000256" key="10">
    <source>
        <dbReference type="ARBA" id="ARBA00055764"/>
    </source>
</evidence>
<dbReference type="SMART" id="SM01119">
    <property type="entry name" value="D-ser_dehydrat"/>
    <property type="match status" value="1"/>
</dbReference>
<evidence type="ECO:0000256" key="11">
    <source>
        <dbReference type="ARBA" id="ARBA00066349"/>
    </source>
</evidence>
<dbReference type="GO" id="GO:0008721">
    <property type="term" value="F:D-serine ammonia-lyase activity"/>
    <property type="evidence" value="ECO:0007669"/>
    <property type="project" value="UniProtKB-EC"/>
</dbReference>
<comment type="catalytic activity">
    <reaction evidence="9">
        <text>D-serine = pyruvate + NH4(+)</text>
        <dbReference type="Rhea" id="RHEA:13977"/>
        <dbReference type="ChEBI" id="CHEBI:15361"/>
        <dbReference type="ChEBI" id="CHEBI:28938"/>
        <dbReference type="ChEBI" id="CHEBI:35247"/>
        <dbReference type="EC" id="4.3.1.18"/>
    </reaction>
    <physiologicalReaction direction="left-to-right" evidence="9">
        <dbReference type="Rhea" id="RHEA:13978"/>
    </physiologicalReaction>
</comment>
<evidence type="ECO:0000256" key="12">
    <source>
        <dbReference type="ARBA" id="ARBA00069616"/>
    </source>
</evidence>
<evidence type="ECO:0000256" key="13">
    <source>
        <dbReference type="ARBA" id="ARBA00075219"/>
    </source>
</evidence>
<dbReference type="InterPro" id="IPR001608">
    <property type="entry name" value="Ala_racemase_N"/>
</dbReference>
<evidence type="ECO:0000256" key="6">
    <source>
        <dbReference type="ARBA" id="ARBA00022833"/>
    </source>
</evidence>
<keyword evidence="7" id="KW-0663">Pyridoxal phosphate</keyword>
<dbReference type="Gene3D" id="2.40.37.20">
    <property type="entry name" value="D-serine dehydratase-like domain"/>
    <property type="match status" value="1"/>
</dbReference>
<dbReference type="Pfam" id="PF14031">
    <property type="entry name" value="D-ser_dehydrat"/>
    <property type="match status" value="1"/>
</dbReference>
<keyword evidence="8" id="KW-0456">Lyase</keyword>
<comment type="cofactor">
    <cofactor evidence="2">
        <name>Zn(2+)</name>
        <dbReference type="ChEBI" id="CHEBI:29105"/>
    </cofactor>
</comment>
<dbReference type="FunFam" id="3.20.20.10:FF:000016">
    <property type="entry name" value="D-serine dehydratase"/>
    <property type="match status" value="1"/>
</dbReference>
<feature type="domain" description="D-serine dehydratase-like" evidence="14">
    <location>
        <begin position="299"/>
        <end position="399"/>
    </location>
</feature>
<protein>
    <recommendedName>
        <fullName evidence="12">D-serine dehydratase</fullName>
        <ecNumber evidence="11">4.3.1.18</ecNumber>
    </recommendedName>
    <alternativeName>
        <fullName evidence="13">D-serine deaminase</fullName>
    </alternativeName>
</protein>
<dbReference type="GO" id="GO:0046872">
    <property type="term" value="F:metal ion binding"/>
    <property type="evidence" value="ECO:0007669"/>
    <property type="project" value="UniProtKB-KW"/>
</dbReference>
<proteinExistence type="inferred from homology"/>
<dbReference type="PANTHER" id="PTHR28004:SF2">
    <property type="entry name" value="D-SERINE DEHYDRATASE"/>
    <property type="match status" value="1"/>
</dbReference>
<evidence type="ECO:0000259" key="14">
    <source>
        <dbReference type="SMART" id="SM01119"/>
    </source>
</evidence>
<evidence type="ECO:0000256" key="4">
    <source>
        <dbReference type="ARBA" id="ARBA00022575"/>
    </source>
</evidence>
<evidence type="ECO:0000313" key="16">
    <source>
        <dbReference type="Proteomes" id="UP000716291"/>
    </source>
</evidence>
<comment type="function">
    <text evidence="10">Catalyzes the conversion of D-serine to pyruvate and ammonia. May play a role in D-serine detoxification.</text>
</comment>
<dbReference type="InterPro" id="IPR029066">
    <property type="entry name" value="PLP-binding_barrel"/>
</dbReference>
<keyword evidence="6" id="KW-0862">Zinc</keyword>
<dbReference type="EMBL" id="JAANQT010000071">
    <property type="protein sequence ID" value="KAG1315012.1"/>
    <property type="molecule type" value="Genomic_DNA"/>
</dbReference>